<proteinExistence type="predicted"/>
<sequence length="143" mass="16635">MEQWVLFLGFVIGGILLLYIVHLLLKYLGKRFGKAYRNKADHLVIITGNNQQSIERVIWSYYFWNRFRGKPGQITCLDMGSLDDTLVILQKLKRKYPGLRIVKIDATAEDAISDWIQSQQKGKGKILVIDLRDMDKSEERYLA</sequence>
<dbReference type="AlphaFoldDB" id="A0A364K5B4"/>
<keyword evidence="3" id="KW-1185">Reference proteome</keyword>
<dbReference type="Proteomes" id="UP000251213">
    <property type="component" value="Unassembled WGS sequence"/>
</dbReference>
<keyword evidence="1" id="KW-0472">Membrane</keyword>
<keyword evidence="1" id="KW-0812">Transmembrane</keyword>
<gene>
    <name evidence="2" type="ORF">DL897_09605</name>
</gene>
<evidence type="ECO:0000313" key="3">
    <source>
        <dbReference type="Proteomes" id="UP000251213"/>
    </source>
</evidence>
<name>A0A364K5B4_9BACL</name>
<comment type="caution">
    <text evidence="2">The sequence shown here is derived from an EMBL/GenBank/DDBJ whole genome shotgun (WGS) entry which is preliminary data.</text>
</comment>
<evidence type="ECO:0000256" key="1">
    <source>
        <dbReference type="SAM" id="Phobius"/>
    </source>
</evidence>
<dbReference type="OrthoDB" id="2990399at2"/>
<organism evidence="2 3">
    <name type="scientific">Thermoflavimicrobium daqui</name>
    <dbReference type="NCBI Taxonomy" id="2137476"/>
    <lineage>
        <taxon>Bacteria</taxon>
        <taxon>Bacillati</taxon>
        <taxon>Bacillota</taxon>
        <taxon>Bacilli</taxon>
        <taxon>Bacillales</taxon>
        <taxon>Thermoactinomycetaceae</taxon>
        <taxon>Thermoflavimicrobium</taxon>
    </lineage>
</organism>
<reference evidence="2 3" key="1">
    <citation type="submission" date="2018-06" db="EMBL/GenBank/DDBJ databases">
        <title>Thermoflavimicrobium daqus sp. nov., a thermophilic microbe isolated from Moutai-flavour Daqu.</title>
        <authorList>
            <person name="Wang X."/>
            <person name="Zhou H."/>
        </authorList>
    </citation>
    <scope>NUCLEOTIDE SEQUENCE [LARGE SCALE GENOMIC DNA]</scope>
    <source>
        <strain evidence="2 3">FBKL4.011</strain>
    </source>
</reference>
<protein>
    <recommendedName>
        <fullName evidence="4">Glycosyltransferase</fullName>
    </recommendedName>
</protein>
<feature type="transmembrane region" description="Helical" evidence="1">
    <location>
        <begin position="6"/>
        <end position="29"/>
    </location>
</feature>
<keyword evidence="1" id="KW-1133">Transmembrane helix</keyword>
<reference evidence="2 3" key="2">
    <citation type="submission" date="2018-06" db="EMBL/GenBank/DDBJ databases">
        <authorList>
            <person name="Zhirakovskaya E."/>
        </authorList>
    </citation>
    <scope>NUCLEOTIDE SEQUENCE [LARGE SCALE GENOMIC DNA]</scope>
    <source>
        <strain evidence="2 3">FBKL4.011</strain>
    </source>
</reference>
<dbReference type="EMBL" id="QJKK01000004">
    <property type="protein sequence ID" value="RAL24553.1"/>
    <property type="molecule type" value="Genomic_DNA"/>
</dbReference>
<evidence type="ECO:0000313" key="2">
    <source>
        <dbReference type="EMBL" id="RAL24553.1"/>
    </source>
</evidence>
<evidence type="ECO:0008006" key="4">
    <source>
        <dbReference type="Google" id="ProtNLM"/>
    </source>
</evidence>
<dbReference type="RefSeq" id="WP_113658924.1">
    <property type="nucleotide sequence ID" value="NZ_KZ845666.1"/>
</dbReference>
<accession>A0A364K5B4</accession>